<dbReference type="Pfam" id="PF00933">
    <property type="entry name" value="Glyco_hydro_3"/>
    <property type="match status" value="1"/>
</dbReference>
<keyword evidence="6" id="KW-0326">Glycosidase</keyword>
<dbReference type="InterPro" id="IPR001764">
    <property type="entry name" value="Glyco_hydro_3_N"/>
</dbReference>
<reference evidence="9" key="1">
    <citation type="submission" date="2022-07" db="EMBL/GenBank/DDBJ databases">
        <title>Phylogenomic reconstructions and comparative analyses of Kickxellomycotina fungi.</title>
        <authorList>
            <person name="Reynolds N.K."/>
            <person name="Stajich J.E."/>
            <person name="Barry K."/>
            <person name="Grigoriev I.V."/>
            <person name="Crous P."/>
            <person name="Smith M.E."/>
        </authorList>
    </citation>
    <scope>NUCLEOTIDE SEQUENCE</scope>
    <source>
        <strain evidence="9">NBRC 100468</strain>
    </source>
</reference>
<feature type="chain" id="PRO_5040729356" description="beta-glucosidase" evidence="7">
    <location>
        <begin position="31"/>
        <end position="406"/>
    </location>
</feature>
<feature type="non-terminal residue" evidence="9">
    <location>
        <position position="406"/>
    </location>
</feature>
<dbReference type="PANTHER" id="PTHR30620">
    <property type="entry name" value="PERIPLASMIC BETA-GLUCOSIDASE-RELATED"/>
    <property type="match status" value="1"/>
</dbReference>
<keyword evidence="4 7" id="KW-0732">Signal</keyword>
<accession>A0A9W7ZJR0</accession>
<name>A0A9W7ZJR0_9FUNG</name>
<keyword evidence="10" id="KW-1185">Reference proteome</keyword>
<evidence type="ECO:0000256" key="2">
    <source>
        <dbReference type="ARBA" id="ARBA00005336"/>
    </source>
</evidence>
<evidence type="ECO:0000313" key="10">
    <source>
        <dbReference type="Proteomes" id="UP001150538"/>
    </source>
</evidence>
<proteinExistence type="inferred from homology"/>
<dbReference type="Gene3D" id="3.20.20.300">
    <property type="entry name" value="Glycoside hydrolase, family 3, N-terminal domain"/>
    <property type="match status" value="1"/>
</dbReference>
<evidence type="ECO:0000256" key="7">
    <source>
        <dbReference type="SAM" id="SignalP"/>
    </source>
</evidence>
<comment type="catalytic activity">
    <reaction evidence="1">
        <text>Hydrolysis of terminal, non-reducing beta-D-glucosyl residues with release of beta-D-glucose.</text>
        <dbReference type="EC" id="3.2.1.21"/>
    </reaction>
</comment>
<sequence>MTKGTKRALTLTSILLLALTSSLGPASVSANDVGYGEQKPHPDEIDGVKCLPYPVIVQETDNTKWETSDTYTLPEVPGTAAPLDKIDPDVSEMLCKLTIEEKVGQMMQIMMSEFMGCDGNLNKTALIDWMDNWKIGSILDVPSSEGGKYAWYTPPKLADVLDEIQEVATKHGSKIPILYGTDLVHGGNYIKGATIFPQSIGMAATFNLDLVNKGAKITAKDARVAGVPWVFAPILDLGVHKNWPRIYEGYGEDPLLVSKLANATVSGLQGNYRKDRNKVATSIKHFIAYGVPTSGLDRESRMVPDNTLMEYYVPPFEAAIKSGAATVMHSYSILNQESVVTSEYYLKELLREKLKFKGMMVTDMSEINNIINEHYTAGDLNQAIHQTMNYTSVDLSMIATDHEFGR</sequence>
<evidence type="ECO:0000256" key="3">
    <source>
        <dbReference type="ARBA" id="ARBA00012744"/>
    </source>
</evidence>
<dbReference type="GO" id="GO:0008422">
    <property type="term" value="F:beta-glucosidase activity"/>
    <property type="evidence" value="ECO:0007669"/>
    <property type="project" value="UniProtKB-EC"/>
</dbReference>
<dbReference type="GO" id="GO:0009251">
    <property type="term" value="P:glucan catabolic process"/>
    <property type="evidence" value="ECO:0007669"/>
    <property type="project" value="TreeGrafter"/>
</dbReference>
<dbReference type="PRINTS" id="PR00133">
    <property type="entry name" value="GLHYDRLASE3"/>
</dbReference>
<gene>
    <name evidence="9" type="ORF">H4219_006120</name>
</gene>
<comment type="similarity">
    <text evidence="2">Belongs to the glycosyl hydrolase 3 family.</text>
</comment>
<dbReference type="Proteomes" id="UP001150538">
    <property type="component" value="Unassembled WGS sequence"/>
</dbReference>
<keyword evidence="5" id="KW-0378">Hydrolase</keyword>
<evidence type="ECO:0000256" key="4">
    <source>
        <dbReference type="ARBA" id="ARBA00022729"/>
    </source>
</evidence>
<comment type="caution">
    <text evidence="9">The sequence shown here is derived from an EMBL/GenBank/DDBJ whole genome shotgun (WGS) entry which is preliminary data.</text>
</comment>
<organism evidence="9 10">
    <name type="scientific">Mycoemilia scoparia</name>
    <dbReference type="NCBI Taxonomy" id="417184"/>
    <lineage>
        <taxon>Eukaryota</taxon>
        <taxon>Fungi</taxon>
        <taxon>Fungi incertae sedis</taxon>
        <taxon>Zoopagomycota</taxon>
        <taxon>Kickxellomycotina</taxon>
        <taxon>Kickxellomycetes</taxon>
        <taxon>Kickxellales</taxon>
        <taxon>Kickxellaceae</taxon>
        <taxon>Mycoemilia</taxon>
    </lineage>
</organism>
<evidence type="ECO:0000259" key="8">
    <source>
        <dbReference type="Pfam" id="PF00933"/>
    </source>
</evidence>
<dbReference type="EMBL" id="JANBPU010000525">
    <property type="protein sequence ID" value="KAJ1910809.1"/>
    <property type="molecule type" value="Genomic_DNA"/>
</dbReference>
<feature type="domain" description="Glycoside hydrolase family 3 N-terminal" evidence="8">
    <location>
        <begin position="98"/>
        <end position="384"/>
    </location>
</feature>
<dbReference type="SUPFAM" id="SSF51445">
    <property type="entry name" value="(Trans)glycosidases"/>
    <property type="match status" value="1"/>
</dbReference>
<dbReference type="PANTHER" id="PTHR30620:SF16">
    <property type="entry name" value="LYSOSOMAL BETA GLUCOSIDASE"/>
    <property type="match status" value="1"/>
</dbReference>
<dbReference type="InterPro" id="IPR036962">
    <property type="entry name" value="Glyco_hydro_3_N_sf"/>
</dbReference>
<protein>
    <recommendedName>
        <fullName evidence="3">beta-glucosidase</fullName>
        <ecNumber evidence="3">3.2.1.21</ecNumber>
    </recommendedName>
</protein>
<evidence type="ECO:0000256" key="6">
    <source>
        <dbReference type="ARBA" id="ARBA00023295"/>
    </source>
</evidence>
<dbReference type="InterPro" id="IPR017853">
    <property type="entry name" value="GH"/>
</dbReference>
<dbReference type="EC" id="3.2.1.21" evidence="3"/>
<dbReference type="InterPro" id="IPR051915">
    <property type="entry name" value="Cellulose_Degrad_GH3"/>
</dbReference>
<dbReference type="AlphaFoldDB" id="A0A9W7ZJR0"/>
<feature type="signal peptide" evidence="7">
    <location>
        <begin position="1"/>
        <end position="30"/>
    </location>
</feature>
<evidence type="ECO:0000313" key="9">
    <source>
        <dbReference type="EMBL" id="KAJ1910809.1"/>
    </source>
</evidence>
<dbReference type="OrthoDB" id="416222at2759"/>
<evidence type="ECO:0000256" key="5">
    <source>
        <dbReference type="ARBA" id="ARBA00022801"/>
    </source>
</evidence>
<evidence type="ECO:0000256" key="1">
    <source>
        <dbReference type="ARBA" id="ARBA00000448"/>
    </source>
</evidence>